<dbReference type="GO" id="GO:0022857">
    <property type="term" value="F:transmembrane transporter activity"/>
    <property type="evidence" value="ECO:0007669"/>
    <property type="project" value="InterPro"/>
</dbReference>
<evidence type="ECO:0000256" key="3">
    <source>
        <dbReference type="ARBA" id="ARBA00022692"/>
    </source>
</evidence>
<dbReference type="PANTHER" id="PTHR23504:SF2">
    <property type="entry name" value="TRANSPORTER, PUTATIVE (AFU_ORTHOLOGUE AFUA_8G04150)-RELATED"/>
    <property type="match status" value="1"/>
</dbReference>
<reference evidence="9" key="1">
    <citation type="journal article" date="2021" name="Mol. Plant Microbe Interact.">
        <title>Complete Genome Sequence of the Plant-Pathogenic Fungus Colletotrichum lupini.</title>
        <authorList>
            <person name="Baroncelli R."/>
            <person name="Pensec F."/>
            <person name="Da Lio D."/>
            <person name="Boufleur T."/>
            <person name="Vicente I."/>
            <person name="Sarrocco S."/>
            <person name="Picot A."/>
            <person name="Baraldi E."/>
            <person name="Sukno S."/>
            <person name="Thon M."/>
            <person name="Le Floch G."/>
        </authorList>
    </citation>
    <scope>NUCLEOTIDE SEQUENCE</scope>
    <source>
        <strain evidence="9">IMI 504893</strain>
    </source>
</reference>
<evidence type="ECO:0000313" key="10">
    <source>
        <dbReference type="Proteomes" id="UP000830671"/>
    </source>
</evidence>
<feature type="transmembrane region" description="Helical" evidence="7">
    <location>
        <begin position="673"/>
        <end position="695"/>
    </location>
</feature>
<dbReference type="Pfam" id="PF07690">
    <property type="entry name" value="MFS_1"/>
    <property type="match status" value="1"/>
</dbReference>
<feature type="transmembrane region" description="Helical" evidence="7">
    <location>
        <begin position="425"/>
        <end position="447"/>
    </location>
</feature>
<evidence type="ECO:0000256" key="1">
    <source>
        <dbReference type="ARBA" id="ARBA00004141"/>
    </source>
</evidence>
<dbReference type="InterPro" id="IPR036259">
    <property type="entry name" value="MFS_trans_sf"/>
</dbReference>
<keyword evidence="4 7" id="KW-1133">Transmembrane helix</keyword>
<proteinExistence type="predicted"/>
<feature type="transmembrane region" description="Helical" evidence="7">
    <location>
        <begin position="638"/>
        <end position="661"/>
    </location>
</feature>
<feature type="transmembrane region" description="Helical" evidence="7">
    <location>
        <begin position="704"/>
        <end position="723"/>
    </location>
</feature>
<keyword evidence="10" id="KW-1185">Reference proteome</keyword>
<name>A0A9Q8SZ96_9PEZI</name>
<evidence type="ECO:0000256" key="6">
    <source>
        <dbReference type="SAM" id="MobiDB-lite"/>
    </source>
</evidence>
<evidence type="ECO:0000256" key="7">
    <source>
        <dbReference type="SAM" id="Phobius"/>
    </source>
</evidence>
<feature type="transmembrane region" description="Helical" evidence="7">
    <location>
        <begin position="289"/>
        <end position="311"/>
    </location>
</feature>
<dbReference type="RefSeq" id="XP_049147941.1">
    <property type="nucleotide sequence ID" value="XM_049290796.1"/>
</dbReference>
<dbReference type="Proteomes" id="UP000830671">
    <property type="component" value="Chromosome 6"/>
</dbReference>
<dbReference type="PROSITE" id="PS50850">
    <property type="entry name" value="MFS"/>
    <property type="match status" value="1"/>
</dbReference>
<accession>A0A9Q8SZ96</accession>
<dbReference type="GeneID" id="73345806"/>
<feature type="transmembrane region" description="Helical" evidence="7">
    <location>
        <begin position="347"/>
        <end position="369"/>
    </location>
</feature>
<evidence type="ECO:0000256" key="5">
    <source>
        <dbReference type="ARBA" id="ARBA00023136"/>
    </source>
</evidence>
<dbReference type="Gene3D" id="1.20.1250.20">
    <property type="entry name" value="MFS general substrate transporter like domains"/>
    <property type="match status" value="1"/>
</dbReference>
<evidence type="ECO:0000256" key="2">
    <source>
        <dbReference type="ARBA" id="ARBA00022448"/>
    </source>
</evidence>
<dbReference type="SUPFAM" id="SSF103473">
    <property type="entry name" value="MFS general substrate transporter"/>
    <property type="match status" value="1"/>
</dbReference>
<keyword evidence="5 7" id="KW-0472">Membrane</keyword>
<gene>
    <name evidence="9" type="ORF">CLUP02_11829</name>
</gene>
<dbReference type="CDD" id="cd17330">
    <property type="entry name" value="MFS_SLC46_TetA_like"/>
    <property type="match status" value="1"/>
</dbReference>
<feature type="transmembrane region" description="Helical" evidence="7">
    <location>
        <begin position="323"/>
        <end position="341"/>
    </location>
</feature>
<feature type="transmembrane region" description="Helical" evidence="7">
    <location>
        <begin position="381"/>
        <end position="405"/>
    </location>
</feature>
<dbReference type="InterPro" id="IPR020846">
    <property type="entry name" value="MFS_dom"/>
</dbReference>
<feature type="transmembrane region" description="Helical" evidence="7">
    <location>
        <begin position="560"/>
        <end position="585"/>
    </location>
</feature>
<dbReference type="PANTHER" id="PTHR23504">
    <property type="entry name" value="MAJOR FACILITATOR SUPERFAMILY DOMAIN-CONTAINING PROTEIN 10"/>
    <property type="match status" value="1"/>
</dbReference>
<feature type="compositionally biased region" description="Polar residues" evidence="6">
    <location>
        <begin position="178"/>
        <end position="187"/>
    </location>
</feature>
<dbReference type="InterPro" id="IPR011701">
    <property type="entry name" value="MFS"/>
</dbReference>
<feature type="region of interest" description="Disordered" evidence="6">
    <location>
        <begin position="166"/>
        <end position="194"/>
    </location>
</feature>
<dbReference type="AlphaFoldDB" id="A0A9Q8SZ96"/>
<evidence type="ECO:0000259" key="8">
    <source>
        <dbReference type="PROSITE" id="PS50850"/>
    </source>
</evidence>
<organism evidence="9 10">
    <name type="scientific">Colletotrichum lupini</name>
    <dbReference type="NCBI Taxonomy" id="145971"/>
    <lineage>
        <taxon>Eukaryota</taxon>
        <taxon>Fungi</taxon>
        <taxon>Dikarya</taxon>
        <taxon>Ascomycota</taxon>
        <taxon>Pezizomycotina</taxon>
        <taxon>Sordariomycetes</taxon>
        <taxon>Hypocreomycetidae</taxon>
        <taxon>Glomerellales</taxon>
        <taxon>Glomerellaceae</taxon>
        <taxon>Colletotrichum</taxon>
        <taxon>Colletotrichum acutatum species complex</taxon>
    </lineage>
</organism>
<dbReference type="GO" id="GO:0016020">
    <property type="term" value="C:membrane"/>
    <property type="evidence" value="ECO:0007669"/>
    <property type="project" value="UniProtKB-SubCell"/>
</dbReference>
<feature type="domain" description="Major facilitator superfamily (MFS) profile" evidence="8">
    <location>
        <begin position="250"/>
        <end position="762"/>
    </location>
</feature>
<sequence>MGARNGGEFELQDEIINCAGGGSGRYFNNRQFPRLSSESAMSCSLVRGSQRKLNVYLPQVLRLHQHDDTSCMDIGMMNMLLAACTCVANGQAPIMNRSGGEVHAFWWGGVAGRQCRYFLPAVLAAIVAAAAKASHYCHPPACVTAYHAITSPLPCDLRLELPPKLVKAKSPPQGRPQPLSTTPQRNTKTSRQRRLSRYLRYHTMAPSKRKDPKAFPTRQLAVLGTPIPILSLPTFPSVSFSTNSDKESPLLISAVQCHSMEHTATPIAFNSILAYTYKMVKDLGMEEDAGFYAGLLISAYAVAEAITSMGWGTLSDRIGRKPVVLFGLVGVAISSLIFGFAKTYWVALLARFVGGALNGNVSVMQTMVAEMVKNPDHEPKAYAVQPFVWTLGGIIGSAMGGFLAQPAVYYPSVFSEDGIFGRNPYLLPNLVSMAAISLAVLQGAFFLEETLEFEEDDDLHNGRNSVAVDDDDAVDETTPLRRAPIRTFNPRRSISTSHSRPRFAESSLPLPFEHDFDLRRSSFGTVHSIKVIPEDLRQHLLNSRAQATGQKKVKTFNKTVVMLIIAFIIFSYHQMAAGTLLPTYLLDDPSDLKHPRGQLDFRGGLGYSLHDVGVYLAINGILGLLIQGLIFPIFVERVGVWGSFISMIIVYPTAYLLLPFLSALPESLTEAGIWFSLIMQSFYGIIIGPVTLILIKNATPTSQALGKVNGVAMSGACLARTVSPPLVGIIYSFAGSAAAWFSCALFAVIGLIQVIWVPKKHIDVDHVEIDNAISRRFSVTWIMTKLRNVCIYRGEGEFPNDHPDYFGFFDPSIFLTIPLLRSMALAYVRSCATTFLI</sequence>
<protein>
    <submittedName>
        <fullName evidence="9">Major facilitator superfamily transporter</fullName>
    </submittedName>
</protein>
<keyword evidence="2" id="KW-0813">Transport</keyword>
<dbReference type="EMBL" id="CP019478">
    <property type="protein sequence ID" value="UQC86329.1"/>
    <property type="molecule type" value="Genomic_DNA"/>
</dbReference>
<feature type="transmembrane region" description="Helical" evidence="7">
    <location>
        <begin position="729"/>
        <end position="752"/>
    </location>
</feature>
<evidence type="ECO:0000256" key="4">
    <source>
        <dbReference type="ARBA" id="ARBA00022989"/>
    </source>
</evidence>
<feature type="transmembrane region" description="Helical" evidence="7">
    <location>
        <begin position="605"/>
        <end position="626"/>
    </location>
</feature>
<dbReference type="KEGG" id="clup:CLUP02_11829"/>
<keyword evidence="3 7" id="KW-0812">Transmembrane</keyword>
<comment type="subcellular location">
    <subcellularLocation>
        <location evidence="1">Membrane</location>
        <topology evidence="1">Multi-pass membrane protein</topology>
    </subcellularLocation>
</comment>
<evidence type="ECO:0000313" key="9">
    <source>
        <dbReference type="EMBL" id="UQC86329.1"/>
    </source>
</evidence>